<dbReference type="InterPro" id="IPR002306">
    <property type="entry name" value="Trp-tRNA-ligase"/>
</dbReference>
<keyword evidence="12" id="KW-1185">Reference proteome</keyword>
<sequence>CSTFQFNNLTLVNLDSYDTLFFIVDLHAITLPYDTQQLSRATRDTAALYLACGVDISKASVFVQSHVRAHVELMWLLSSATPIGWLNRMIQFKEKSRKAGDENVGVALLTYPVLMASDILLYQSDFVPVGEDQKQHLELTRELAERVNHLYGGRKWKKLGGRGGAIFKMSKSAPSDQSRINLLDSKDVIANKIKRCKTDSFPSLEFDNPDRPECNNLLAIYQIITGRTKEEVAVECQDMNWGTFKIIITDALIDHLTPIQVRYGEIMSDTAYLDEVLAAGARKASDIADVTINNLYQAMGFLRR</sequence>
<evidence type="ECO:0000313" key="11">
    <source>
        <dbReference type="EMBL" id="KAK3040968.1"/>
    </source>
</evidence>
<keyword evidence="8 10" id="KW-0030">Aminoacyl-tRNA synthetase</keyword>
<keyword evidence="4 10" id="KW-0436">Ligase</keyword>
<evidence type="ECO:0000256" key="6">
    <source>
        <dbReference type="ARBA" id="ARBA00022840"/>
    </source>
</evidence>
<evidence type="ECO:0000256" key="2">
    <source>
        <dbReference type="ARBA" id="ARBA00005594"/>
    </source>
</evidence>
<dbReference type="CDD" id="cd00806">
    <property type="entry name" value="TrpRS_core"/>
    <property type="match status" value="1"/>
</dbReference>
<dbReference type="InterPro" id="IPR014729">
    <property type="entry name" value="Rossmann-like_a/b/a_fold"/>
</dbReference>
<dbReference type="EC" id="6.1.1.2" evidence="3"/>
<evidence type="ECO:0000256" key="1">
    <source>
        <dbReference type="ARBA" id="ARBA00004173"/>
    </source>
</evidence>
<dbReference type="Gene3D" id="3.40.50.620">
    <property type="entry name" value="HUPs"/>
    <property type="match status" value="1"/>
</dbReference>
<dbReference type="Proteomes" id="UP001188597">
    <property type="component" value="Unassembled WGS sequence"/>
</dbReference>
<keyword evidence="6 10" id="KW-0067">ATP-binding</keyword>
<protein>
    <recommendedName>
        <fullName evidence="3">tryptophan--tRNA ligase</fullName>
        <ecNumber evidence="3">6.1.1.2</ecNumber>
    </recommendedName>
    <alternativeName>
        <fullName evidence="9">Tryptophanyl-tRNA synthetase</fullName>
    </alternativeName>
</protein>
<dbReference type="FunFam" id="1.10.240.10:FF:000002">
    <property type="entry name" value="Tryptophan--tRNA ligase"/>
    <property type="match status" value="1"/>
</dbReference>
<gene>
    <name evidence="11" type="ORF">RJ639_029078</name>
</gene>
<dbReference type="GO" id="GO:0004830">
    <property type="term" value="F:tryptophan-tRNA ligase activity"/>
    <property type="evidence" value="ECO:0007669"/>
    <property type="project" value="UniProtKB-EC"/>
</dbReference>
<dbReference type="GO" id="GO:0005739">
    <property type="term" value="C:mitochondrion"/>
    <property type="evidence" value="ECO:0007669"/>
    <property type="project" value="UniProtKB-SubCell"/>
</dbReference>
<comment type="similarity">
    <text evidence="2 10">Belongs to the class-I aminoacyl-tRNA synthetase family.</text>
</comment>
<accession>A0AA88X6Q0</accession>
<keyword evidence="5 10" id="KW-0547">Nucleotide-binding</keyword>
<comment type="caution">
    <text evidence="11">The sequence shown here is derived from an EMBL/GenBank/DDBJ whole genome shotgun (WGS) entry which is preliminary data.</text>
</comment>
<organism evidence="11 12">
    <name type="scientific">Escallonia herrerae</name>
    <dbReference type="NCBI Taxonomy" id="1293975"/>
    <lineage>
        <taxon>Eukaryota</taxon>
        <taxon>Viridiplantae</taxon>
        <taxon>Streptophyta</taxon>
        <taxon>Embryophyta</taxon>
        <taxon>Tracheophyta</taxon>
        <taxon>Spermatophyta</taxon>
        <taxon>Magnoliopsida</taxon>
        <taxon>eudicotyledons</taxon>
        <taxon>Gunneridae</taxon>
        <taxon>Pentapetalae</taxon>
        <taxon>asterids</taxon>
        <taxon>campanulids</taxon>
        <taxon>Escalloniales</taxon>
        <taxon>Escalloniaceae</taxon>
        <taxon>Escallonia</taxon>
    </lineage>
</organism>
<dbReference type="SUPFAM" id="SSF52374">
    <property type="entry name" value="Nucleotidylyl transferase"/>
    <property type="match status" value="1"/>
</dbReference>
<comment type="subcellular location">
    <subcellularLocation>
        <location evidence="1">Mitochondrion</location>
    </subcellularLocation>
</comment>
<name>A0AA88X6Q0_9ASTE</name>
<dbReference type="InterPro" id="IPR050203">
    <property type="entry name" value="Trp-tRNA_synthetase"/>
</dbReference>
<evidence type="ECO:0000256" key="5">
    <source>
        <dbReference type="ARBA" id="ARBA00022741"/>
    </source>
</evidence>
<feature type="non-terminal residue" evidence="11">
    <location>
        <position position="304"/>
    </location>
</feature>
<dbReference type="PRINTS" id="PR01039">
    <property type="entry name" value="TRNASYNTHTRP"/>
</dbReference>
<evidence type="ECO:0000256" key="7">
    <source>
        <dbReference type="ARBA" id="ARBA00022917"/>
    </source>
</evidence>
<dbReference type="Pfam" id="PF00579">
    <property type="entry name" value="tRNA-synt_1b"/>
    <property type="match status" value="1"/>
</dbReference>
<dbReference type="GO" id="GO:0009507">
    <property type="term" value="C:chloroplast"/>
    <property type="evidence" value="ECO:0007669"/>
    <property type="project" value="TreeGrafter"/>
</dbReference>
<evidence type="ECO:0000256" key="9">
    <source>
        <dbReference type="ARBA" id="ARBA00030268"/>
    </source>
</evidence>
<evidence type="ECO:0000256" key="4">
    <source>
        <dbReference type="ARBA" id="ARBA00022598"/>
    </source>
</evidence>
<dbReference type="EMBL" id="JAVXUP010000044">
    <property type="protein sequence ID" value="KAK3040968.1"/>
    <property type="molecule type" value="Genomic_DNA"/>
</dbReference>
<dbReference type="InterPro" id="IPR002305">
    <property type="entry name" value="aa-tRNA-synth_Ic"/>
</dbReference>
<evidence type="ECO:0000256" key="3">
    <source>
        <dbReference type="ARBA" id="ARBA00013161"/>
    </source>
</evidence>
<keyword evidence="7 10" id="KW-0648">Protein biosynthesis</keyword>
<dbReference type="Gene3D" id="1.10.240.10">
    <property type="entry name" value="Tyrosyl-Transfer RNA Synthetase"/>
    <property type="match status" value="1"/>
</dbReference>
<dbReference type="PANTHER" id="PTHR43766">
    <property type="entry name" value="TRYPTOPHAN--TRNA LIGASE, MITOCHONDRIAL"/>
    <property type="match status" value="1"/>
</dbReference>
<reference evidence="11" key="1">
    <citation type="submission" date="2022-12" db="EMBL/GenBank/DDBJ databases">
        <title>Draft genome assemblies for two species of Escallonia (Escalloniales).</title>
        <authorList>
            <person name="Chanderbali A."/>
            <person name="Dervinis C."/>
            <person name="Anghel I."/>
            <person name="Soltis D."/>
            <person name="Soltis P."/>
            <person name="Zapata F."/>
        </authorList>
    </citation>
    <scope>NUCLEOTIDE SEQUENCE</scope>
    <source>
        <strain evidence="11">UCBG64.0493</strain>
        <tissue evidence="11">Leaf</tissue>
    </source>
</reference>
<evidence type="ECO:0000256" key="10">
    <source>
        <dbReference type="RuleBase" id="RU363036"/>
    </source>
</evidence>
<evidence type="ECO:0000256" key="8">
    <source>
        <dbReference type="ARBA" id="ARBA00023146"/>
    </source>
</evidence>
<evidence type="ECO:0000313" key="12">
    <source>
        <dbReference type="Proteomes" id="UP001188597"/>
    </source>
</evidence>
<dbReference type="GO" id="GO:0006436">
    <property type="term" value="P:tryptophanyl-tRNA aminoacylation"/>
    <property type="evidence" value="ECO:0007669"/>
    <property type="project" value="InterPro"/>
</dbReference>
<proteinExistence type="inferred from homology"/>
<dbReference type="PANTHER" id="PTHR43766:SF1">
    <property type="entry name" value="TRYPTOPHAN--TRNA LIGASE, MITOCHONDRIAL"/>
    <property type="match status" value="1"/>
</dbReference>
<dbReference type="NCBIfam" id="TIGR00233">
    <property type="entry name" value="trpS"/>
    <property type="match status" value="1"/>
</dbReference>
<dbReference type="AlphaFoldDB" id="A0AA88X6Q0"/>
<dbReference type="GO" id="GO:0005524">
    <property type="term" value="F:ATP binding"/>
    <property type="evidence" value="ECO:0007669"/>
    <property type="project" value="UniProtKB-KW"/>
</dbReference>